<dbReference type="GO" id="GO:0042393">
    <property type="term" value="F:histone binding"/>
    <property type="evidence" value="ECO:0000318"/>
    <property type="project" value="GO_Central"/>
</dbReference>
<dbReference type="GO" id="GO:2000779">
    <property type="term" value="P:regulation of double-strand break repair"/>
    <property type="evidence" value="ECO:0000318"/>
    <property type="project" value="GO_Central"/>
</dbReference>
<dbReference type="GeneID" id="100846675"/>
<feature type="domain" description="DEK-C" evidence="6">
    <location>
        <begin position="267"/>
        <end position="322"/>
    </location>
</feature>
<comment type="subcellular location">
    <subcellularLocation>
        <location evidence="1">Nucleus</location>
    </subcellularLocation>
</comment>
<reference evidence="8" key="3">
    <citation type="submission" date="2018-08" db="UniProtKB">
        <authorList>
            <consortium name="EnsemblPlants"/>
        </authorList>
    </citation>
    <scope>IDENTIFICATION</scope>
    <source>
        <strain evidence="8">cv. Bd21</strain>
    </source>
</reference>
<feature type="compositionally biased region" description="Basic and acidic residues" evidence="5">
    <location>
        <begin position="567"/>
        <end position="585"/>
    </location>
</feature>
<reference evidence="7" key="2">
    <citation type="submission" date="2017-06" db="EMBL/GenBank/DDBJ databases">
        <title>WGS assembly of Brachypodium distachyon.</title>
        <authorList>
            <consortium name="The International Brachypodium Initiative"/>
            <person name="Lucas S."/>
            <person name="Harmon-Smith M."/>
            <person name="Lail K."/>
            <person name="Tice H."/>
            <person name="Grimwood J."/>
            <person name="Bruce D."/>
            <person name="Barry K."/>
            <person name="Shu S."/>
            <person name="Lindquist E."/>
            <person name="Wang M."/>
            <person name="Pitluck S."/>
            <person name="Vogel J.P."/>
            <person name="Garvin D.F."/>
            <person name="Mockler T.C."/>
            <person name="Schmutz J."/>
            <person name="Rokhsar D."/>
            <person name="Bevan M.W."/>
        </authorList>
    </citation>
    <scope>NUCLEOTIDE SEQUENCE</scope>
    <source>
        <strain evidence="7">Bd21</strain>
    </source>
</reference>
<evidence type="ECO:0000256" key="5">
    <source>
        <dbReference type="SAM" id="MobiDB-lite"/>
    </source>
</evidence>
<dbReference type="AlphaFoldDB" id="I1H4M5"/>
<dbReference type="PANTHER" id="PTHR13468">
    <property type="entry name" value="DEK PROTEIN"/>
    <property type="match status" value="1"/>
</dbReference>
<feature type="compositionally biased region" description="Basic and acidic residues" evidence="5">
    <location>
        <begin position="448"/>
        <end position="462"/>
    </location>
</feature>
<feature type="compositionally biased region" description="Basic and acidic residues" evidence="5">
    <location>
        <begin position="473"/>
        <end position="491"/>
    </location>
</feature>
<dbReference type="GO" id="GO:0003677">
    <property type="term" value="F:DNA binding"/>
    <property type="evidence" value="ECO:0007669"/>
    <property type="project" value="UniProtKB-KW"/>
</dbReference>
<sequence length="608" mass="66248">MDCASGAGASAGGDRLKVSDFREQILQLAGLACHEEEKSQTELLEKLRKCNKRTLVELCRSFDIPGSTGTKKDELVTIVMEFLMEHCSGVDGPDPDKKVKKRKRQWEGVNLSGAKPSKKNKLDGTILETHGEAEADGRKVEEGRTNYSEFPLKDNINECARNTKGQFPKEKANSDPSERVNGSVSENLDVVSLTELLVPTNEQGLVATPSTKLVSNVEDDEMGMRASTRKSTSVTNKKATLNSDHKEKSCGKKVPRGDAGPRKQAVKPSKDELRQAVFFILETANFATMTFGDVVKAVDKYFGKDLFERKPQIRALIEEELFRLAEEAEKKELEEEEAKARSEKAAIESTKEGRVESDTEKESELQAGQDGESKDSENNDNRNCIEKCAKSDISVKANGNRNNKTSAESSQDGRAEVDTNNEDNCNKFTMDVNAETVVQNANGDDGAEMFRDGKSETAKKEFNGNAVCGSETGKAREENGTEDGRTEEWRSGNDSNAAENVGDCEPEASNGNETGEHVNILGDDKAQRAGDSEGSENVVSHGPGCDRVKDTIVNVNTEQSPADADDDGKAKVAKPNEKNKDDVDSSKYGTAENGKTMDDAKTNEDGQA</sequence>
<dbReference type="FunCoup" id="I1H4M5">
    <property type="interactions" value="817"/>
</dbReference>
<organism evidence="8">
    <name type="scientific">Brachypodium distachyon</name>
    <name type="common">Purple false brome</name>
    <name type="synonym">Trachynia distachya</name>
    <dbReference type="NCBI Taxonomy" id="15368"/>
    <lineage>
        <taxon>Eukaryota</taxon>
        <taxon>Viridiplantae</taxon>
        <taxon>Streptophyta</taxon>
        <taxon>Embryophyta</taxon>
        <taxon>Tracheophyta</taxon>
        <taxon>Spermatophyta</taxon>
        <taxon>Magnoliopsida</taxon>
        <taxon>Liliopsida</taxon>
        <taxon>Poales</taxon>
        <taxon>Poaceae</taxon>
        <taxon>BOP clade</taxon>
        <taxon>Pooideae</taxon>
        <taxon>Stipodae</taxon>
        <taxon>Brachypodieae</taxon>
        <taxon>Brachypodium</taxon>
    </lineage>
</organism>
<evidence type="ECO:0000256" key="4">
    <source>
        <dbReference type="ARBA" id="ARBA00023242"/>
    </source>
</evidence>
<dbReference type="Gene3D" id="1.10.10.60">
    <property type="entry name" value="Homeodomain-like"/>
    <property type="match status" value="1"/>
</dbReference>
<dbReference type="STRING" id="15368.I1H4M5"/>
<gene>
    <name evidence="8" type="primary">LOC100846675</name>
    <name evidence="7" type="ORF">BRADI_1g60040v3</name>
</gene>
<dbReference type="Proteomes" id="UP000008810">
    <property type="component" value="Chromosome 1"/>
</dbReference>
<dbReference type="EnsemblPlants" id="KQK21296">
    <property type="protein sequence ID" value="KQK21296"/>
    <property type="gene ID" value="BRADI_1g60040v3"/>
</dbReference>
<feature type="region of interest" description="Disordered" evidence="5">
    <location>
        <begin position="332"/>
        <end position="383"/>
    </location>
</feature>
<dbReference type="InterPro" id="IPR044198">
    <property type="entry name" value="DEK"/>
</dbReference>
<accession>I1H4M5</accession>
<dbReference type="SUPFAM" id="SSF109715">
    <property type="entry name" value="DEK C-terminal domain"/>
    <property type="match status" value="1"/>
</dbReference>
<proteinExistence type="predicted"/>
<name>I1H4M5_BRADI</name>
<feature type="compositionally biased region" description="Basic and acidic residues" evidence="5">
    <location>
        <begin position="595"/>
        <end position="608"/>
    </location>
</feature>
<feature type="compositionally biased region" description="Basic and acidic residues" evidence="5">
    <location>
        <begin position="167"/>
        <end position="178"/>
    </location>
</feature>
<evidence type="ECO:0000313" key="7">
    <source>
        <dbReference type="EMBL" id="KQK21296.1"/>
    </source>
</evidence>
<dbReference type="EMBL" id="CM000880">
    <property type="protein sequence ID" value="KQK21296.1"/>
    <property type="molecule type" value="Genomic_DNA"/>
</dbReference>
<dbReference type="RefSeq" id="XP_010228508.1">
    <property type="nucleotide sequence ID" value="XM_010230206.3"/>
</dbReference>
<reference evidence="7 8" key="1">
    <citation type="journal article" date="2010" name="Nature">
        <title>Genome sequencing and analysis of the model grass Brachypodium distachyon.</title>
        <authorList>
            <consortium name="International Brachypodium Initiative"/>
        </authorList>
    </citation>
    <scope>NUCLEOTIDE SEQUENCE [LARGE SCALE GENOMIC DNA]</scope>
    <source>
        <strain evidence="7 8">Bd21</strain>
    </source>
</reference>
<feature type="compositionally biased region" description="Basic and acidic residues" evidence="5">
    <location>
        <begin position="243"/>
        <end position="261"/>
    </location>
</feature>
<dbReference type="PANTHER" id="PTHR13468:SF7">
    <property type="entry name" value="OS03G0412900 PROTEIN"/>
    <property type="match status" value="1"/>
</dbReference>
<feature type="compositionally biased region" description="Polar residues" evidence="5">
    <location>
        <begin position="229"/>
        <end position="242"/>
    </location>
</feature>
<keyword evidence="3" id="KW-0238">DNA-binding</keyword>
<keyword evidence="2" id="KW-0156">Chromatin regulator</keyword>
<feature type="region of interest" description="Disordered" evidence="5">
    <location>
        <begin position="93"/>
        <end position="121"/>
    </location>
</feature>
<evidence type="ECO:0000256" key="1">
    <source>
        <dbReference type="ARBA" id="ARBA00004123"/>
    </source>
</evidence>
<evidence type="ECO:0000259" key="6">
    <source>
        <dbReference type="PROSITE" id="PS51998"/>
    </source>
</evidence>
<feature type="compositionally biased region" description="Basic and acidic residues" evidence="5">
    <location>
        <begin position="332"/>
        <end position="364"/>
    </location>
</feature>
<dbReference type="FunFam" id="1.10.10.60:FF:000467">
    <property type="entry name" value="Os03g0412900 protein"/>
    <property type="match status" value="1"/>
</dbReference>
<keyword evidence="9" id="KW-1185">Reference proteome</keyword>
<dbReference type="KEGG" id="bdi:100846675"/>
<evidence type="ECO:0000256" key="3">
    <source>
        <dbReference type="ARBA" id="ARBA00023125"/>
    </source>
</evidence>
<evidence type="ECO:0000313" key="8">
    <source>
        <dbReference type="EnsemblPlants" id="KQK21296"/>
    </source>
</evidence>
<keyword evidence="4" id="KW-0539">Nucleus</keyword>
<dbReference type="GO" id="GO:0006325">
    <property type="term" value="P:chromatin organization"/>
    <property type="evidence" value="ECO:0007669"/>
    <property type="project" value="UniProtKB-KW"/>
</dbReference>
<dbReference type="eggNOG" id="KOG2266">
    <property type="taxonomic scope" value="Eukaryota"/>
</dbReference>
<feature type="compositionally biased region" description="Basic and acidic residues" evidence="5">
    <location>
        <begin position="371"/>
        <end position="383"/>
    </location>
</feature>
<dbReference type="Gramene" id="KQK21296">
    <property type="protein sequence ID" value="KQK21296"/>
    <property type="gene ID" value="BRADI_1g60040v3"/>
</dbReference>
<feature type="region of interest" description="Disordered" evidence="5">
    <location>
        <begin position="163"/>
        <end position="182"/>
    </location>
</feature>
<evidence type="ECO:0000313" key="9">
    <source>
        <dbReference type="Proteomes" id="UP000008810"/>
    </source>
</evidence>
<dbReference type="HOGENOM" id="CLU_468986_0_0_1"/>
<protein>
    <recommendedName>
        <fullName evidence="6">DEK-C domain-containing protein</fullName>
    </recommendedName>
</protein>
<evidence type="ECO:0000256" key="2">
    <source>
        <dbReference type="ARBA" id="ARBA00022853"/>
    </source>
</evidence>
<dbReference type="Pfam" id="PF08766">
    <property type="entry name" value="DEK_C"/>
    <property type="match status" value="1"/>
</dbReference>
<feature type="region of interest" description="Disordered" evidence="5">
    <location>
        <begin position="221"/>
        <end position="268"/>
    </location>
</feature>
<dbReference type="PROSITE" id="PS51998">
    <property type="entry name" value="DEK_C"/>
    <property type="match status" value="1"/>
</dbReference>
<feature type="compositionally biased region" description="Polar residues" evidence="5">
    <location>
        <begin position="397"/>
        <end position="410"/>
    </location>
</feature>
<dbReference type="OrthoDB" id="647006at2759"/>
<feature type="region of interest" description="Disordered" evidence="5">
    <location>
        <begin position="395"/>
        <end position="608"/>
    </location>
</feature>
<dbReference type="GO" id="GO:0005634">
    <property type="term" value="C:nucleus"/>
    <property type="evidence" value="ECO:0000318"/>
    <property type="project" value="GO_Central"/>
</dbReference>
<dbReference type="OMA" id="RCEHDRE"/>
<feature type="compositionally biased region" description="Basic and acidic residues" evidence="5">
    <location>
        <begin position="522"/>
        <end position="531"/>
    </location>
</feature>
<dbReference type="InterPro" id="IPR014876">
    <property type="entry name" value="DEK_C"/>
</dbReference>